<reference evidence="2 4" key="1">
    <citation type="journal article" date="2014" name="BMC Genomics">
        <title>Genome sequence of Anopheles sinensis provides insight into genetics basis of mosquito competence for malaria parasites.</title>
        <authorList>
            <person name="Zhou D."/>
            <person name="Zhang D."/>
            <person name="Ding G."/>
            <person name="Shi L."/>
            <person name="Hou Q."/>
            <person name="Ye Y."/>
            <person name="Xu Y."/>
            <person name="Zhou H."/>
            <person name="Xiong C."/>
            <person name="Li S."/>
            <person name="Yu J."/>
            <person name="Hong S."/>
            <person name="Yu X."/>
            <person name="Zou P."/>
            <person name="Chen C."/>
            <person name="Chang X."/>
            <person name="Wang W."/>
            <person name="Lv Y."/>
            <person name="Sun Y."/>
            <person name="Ma L."/>
            <person name="Shen B."/>
            <person name="Zhu C."/>
        </authorList>
    </citation>
    <scope>NUCLEOTIDE SEQUENCE [LARGE SCALE GENOMIC DNA]</scope>
</reference>
<dbReference type="EMBL" id="ATLV01016351">
    <property type="status" value="NOT_ANNOTATED_CDS"/>
    <property type="molecule type" value="Genomic_DNA"/>
</dbReference>
<dbReference type="EMBL" id="KE525079">
    <property type="protein sequence ID" value="KFB41256.1"/>
    <property type="molecule type" value="Genomic_DNA"/>
</dbReference>
<evidence type="ECO:0000313" key="4">
    <source>
        <dbReference type="Proteomes" id="UP000030765"/>
    </source>
</evidence>
<name>A0A084VTG2_ANOSI</name>
<dbReference type="VEuPathDB" id="VectorBase:ASIC008846"/>
<dbReference type="Proteomes" id="UP000030765">
    <property type="component" value="Unassembled WGS sequence"/>
</dbReference>
<dbReference type="EnsemblMetazoa" id="ASIC008846-RA">
    <property type="protein sequence ID" value="ASIC008846-PA"/>
    <property type="gene ID" value="ASIC008846"/>
</dbReference>
<proteinExistence type="predicted"/>
<gene>
    <name evidence="2" type="ORF">ZHAS_00008846</name>
</gene>
<evidence type="ECO:0000313" key="2">
    <source>
        <dbReference type="EMBL" id="KFB41256.1"/>
    </source>
</evidence>
<evidence type="ECO:0000313" key="3">
    <source>
        <dbReference type="EnsemblMetazoa" id="ASIC008846-PA"/>
    </source>
</evidence>
<accession>A0A084VTG2</accession>
<feature type="region of interest" description="Disordered" evidence="1">
    <location>
        <begin position="1"/>
        <end position="45"/>
    </location>
</feature>
<dbReference type="AlphaFoldDB" id="A0A084VTG2"/>
<reference evidence="3" key="2">
    <citation type="submission" date="2020-05" db="UniProtKB">
        <authorList>
            <consortium name="EnsemblMetazoa"/>
        </authorList>
    </citation>
    <scope>IDENTIFICATION</scope>
</reference>
<evidence type="ECO:0000256" key="1">
    <source>
        <dbReference type="SAM" id="MobiDB-lite"/>
    </source>
</evidence>
<organism evidence="2">
    <name type="scientific">Anopheles sinensis</name>
    <name type="common">Mosquito</name>
    <dbReference type="NCBI Taxonomy" id="74873"/>
    <lineage>
        <taxon>Eukaryota</taxon>
        <taxon>Metazoa</taxon>
        <taxon>Ecdysozoa</taxon>
        <taxon>Arthropoda</taxon>
        <taxon>Hexapoda</taxon>
        <taxon>Insecta</taxon>
        <taxon>Pterygota</taxon>
        <taxon>Neoptera</taxon>
        <taxon>Endopterygota</taxon>
        <taxon>Diptera</taxon>
        <taxon>Nematocera</taxon>
        <taxon>Culicoidea</taxon>
        <taxon>Culicidae</taxon>
        <taxon>Anophelinae</taxon>
        <taxon>Anopheles</taxon>
    </lineage>
</organism>
<keyword evidence="4" id="KW-1185">Reference proteome</keyword>
<protein>
    <submittedName>
        <fullName evidence="2 3">Uncharacterized protein</fullName>
    </submittedName>
</protein>
<feature type="compositionally biased region" description="Basic and acidic residues" evidence="1">
    <location>
        <begin position="7"/>
        <end position="20"/>
    </location>
</feature>
<sequence>MPPQKAGQREREEWEKDFGHHSPGATVRRHKSKTIQSESFWPAQPPSPFIRVCNGDNTPSPVRSIVVLWLMDKN</sequence>